<dbReference type="RefSeq" id="WP_184173981.1">
    <property type="nucleotide sequence ID" value="NZ_JACHGF010000003.1"/>
</dbReference>
<keyword evidence="9" id="KW-1185">Reference proteome</keyword>
<evidence type="ECO:0000256" key="2">
    <source>
        <dbReference type="ARBA" id="ARBA00005992"/>
    </source>
</evidence>
<dbReference type="GO" id="GO:0016740">
    <property type="term" value="F:transferase activity"/>
    <property type="evidence" value="ECO:0007669"/>
    <property type="project" value="UniProtKB-KW"/>
</dbReference>
<gene>
    <name evidence="8" type="ORF">HNQ92_002150</name>
</gene>
<dbReference type="GO" id="GO:0008360">
    <property type="term" value="P:regulation of cell shape"/>
    <property type="evidence" value="ECO:0007669"/>
    <property type="project" value="UniProtKB-KW"/>
</dbReference>
<sequence>MTLISRYAFLVVLILLLGTQACRQKEVEKTDAELVKQLQEKPYYEQLLEYSRKIGVGKVDVKEGEAPVLKLLEEIGFGHQPSNLKHLEKVKPADSVRLRQAGWALIEGEAIEKVVALVEPPFPTYQTIKNLHIGFVARNQMDSLLHLGETLNAYRWIHRQAQGAERMILVNTQGAYLIGMDSTGREEIRMRTIVGKNTTPTPQIDTYATQIITYPYWNVPKSIATKEMLPRVKQNMAYLGSNNIEVIDAKGERIDPYSVNWEELSEENFPYRFRQDTGEDNSLGLLKIDIKNPLAIYLHDTNARYLFNSGKRWRSHGCVRVQKPVELANYLAGKKILENDFLQDPDEDHPPKTYKLEKNIPVFIFHLASDVNEFGQLMLYGDPYKAVF</sequence>
<dbReference type="InterPro" id="IPR052905">
    <property type="entry name" value="LD-transpeptidase_YkuD-like"/>
</dbReference>
<evidence type="ECO:0000313" key="9">
    <source>
        <dbReference type="Proteomes" id="UP000557307"/>
    </source>
</evidence>
<dbReference type="PROSITE" id="PS51257">
    <property type="entry name" value="PROKAR_LIPOPROTEIN"/>
    <property type="match status" value="1"/>
</dbReference>
<accession>A0A840TQL8</accession>
<organism evidence="8 9">
    <name type="scientific">Rhabdobacter roseus</name>
    <dbReference type="NCBI Taxonomy" id="1655419"/>
    <lineage>
        <taxon>Bacteria</taxon>
        <taxon>Pseudomonadati</taxon>
        <taxon>Bacteroidota</taxon>
        <taxon>Cytophagia</taxon>
        <taxon>Cytophagales</taxon>
        <taxon>Cytophagaceae</taxon>
        <taxon>Rhabdobacter</taxon>
    </lineage>
</organism>
<keyword evidence="6" id="KW-0961">Cell wall biogenesis/degradation</keyword>
<dbReference type="GO" id="GO:0004180">
    <property type="term" value="F:carboxypeptidase activity"/>
    <property type="evidence" value="ECO:0007669"/>
    <property type="project" value="UniProtKB-ARBA"/>
</dbReference>
<evidence type="ECO:0000259" key="7">
    <source>
        <dbReference type="Pfam" id="PF03734"/>
    </source>
</evidence>
<evidence type="ECO:0000256" key="6">
    <source>
        <dbReference type="ARBA" id="ARBA00023316"/>
    </source>
</evidence>
<dbReference type="EMBL" id="JACHGF010000003">
    <property type="protein sequence ID" value="MBB5284007.1"/>
    <property type="molecule type" value="Genomic_DNA"/>
</dbReference>
<comment type="caution">
    <text evidence="8">The sequence shown here is derived from an EMBL/GenBank/DDBJ whole genome shotgun (WGS) entry which is preliminary data.</text>
</comment>
<dbReference type="GO" id="GO:0009252">
    <property type="term" value="P:peptidoglycan biosynthetic process"/>
    <property type="evidence" value="ECO:0007669"/>
    <property type="project" value="UniProtKB-UniPathway"/>
</dbReference>
<evidence type="ECO:0000256" key="3">
    <source>
        <dbReference type="ARBA" id="ARBA00022679"/>
    </source>
</evidence>
<dbReference type="AlphaFoldDB" id="A0A840TQL8"/>
<dbReference type="Pfam" id="PF03734">
    <property type="entry name" value="YkuD"/>
    <property type="match status" value="1"/>
</dbReference>
<comment type="pathway">
    <text evidence="1">Cell wall biogenesis; peptidoglycan biosynthesis.</text>
</comment>
<dbReference type="Proteomes" id="UP000557307">
    <property type="component" value="Unassembled WGS sequence"/>
</dbReference>
<dbReference type="CDD" id="cd16913">
    <property type="entry name" value="YkuD_like"/>
    <property type="match status" value="1"/>
</dbReference>
<dbReference type="Gene3D" id="2.40.440.10">
    <property type="entry name" value="L,D-transpeptidase catalytic domain-like"/>
    <property type="match status" value="1"/>
</dbReference>
<dbReference type="SUPFAM" id="SSF141523">
    <property type="entry name" value="L,D-transpeptidase catalytic domain-like"/>
    <property type="match status" value="1"/>
</dbReference>
<dbReference type="InterPro" id="IPR038063">
    <property type="entry name" value="Transpep_catalytic_dom"/>
</dbReference>
<evidence type="ECO:0000313" key="8">
    <source>
        <dbReference type="EMBL" id="MBB5284007.1"/>
    </source>
</evidence>
<dbReference type="GO" id="GO:0071555">
    <property type="term" value="P:cell wall organization"/>
    <property type="evidence" value="ECO:0007669"/>
    <property type="project" value="UniProtKB-KW"/>
</dbReference>
<comment type="similarity">
    <text evidence="2">Belongs to the YkuD family.</text>
</comment>
<keyword evidence="3" id="KW-0808">Transferase</keyword>
<name>A0A840TQL8_9BACT</name>
<dbReference type="PANTHER" id="PTHR41533:SF1">
    <property type="entry name" value="L,D-TRANSPEPTIDASE YCBB-RELATED"/>
    <property type="match status" value="1"/>
</dbReference>
<feature type="domain" description="L,D-TPase catalytic" evidence="7">
    <location>
        <begin position="166"/>
        <end position="332"/>
    </location>
</feature>
<proteinExistence type="inferred from homology"/>
<evidence type="ECO:0000256" key="5">
    <source>
        <dbReference type="ARBA" id="ARBA00022984"/>
    </source>
</evidence>
<dbReference type="InterPro" id="IPR005490">
    <property type="entry name" value="LD_TPept_cat_dom"/>
</dbReference>
<reference evidence="8 9" key="1">
    <citation type="submission" date="2020-08" db="EMBL/GenBank/DDBJ databases">
        <title>Genomic Encyclopedia of Type Strains, Phase IV (KMG-IV): sequencing the most valuable type-strain genomes for metagenomic binning, comparative biology and taxonomic classification.</title>
        <authorList>
            <person name="Goeker M."/>
        </authorList>
    </citation>
    <scope>NUCLEOTIDE SEQUENCE [LARGE SCALE GENOMIC DNA]</scope>
    <source>
        <strain evidence="8 9">DSM 105074</strain>
    </source>
</reference>
<evidence type="ECO:0000256" key="4">
    <source>
        <dbReference type="ARBA" id="ARBA00022960"/>
    </source>
</evidence>
<keyword evidence="5" id="KW-0573">Peptidoglycan synthesis</keyword>
<evidence type="ECO:0000256" key="1">
    <source>
        <dbReference type="ARBA" id="ARBA00004752"/>
    </source>
</evidence>
<dbReference type="UniPathway" id="UPA00219"/>
<protein>
    <recommendedName>
        <fullName evidence="7">L,D-TPase catalytic domain-containing protein</fullName>
    </recommendedName>
</protein>
<keyword evidence="4" id="KW-0133">Cell shape</keyword>
<dbReference type="PANTHER" id="PTHR41533">
    <property type="entry name" value="L,D-TRANSPEPTIDASE HI_1667-RELATED"/>
    <property type="match status" value="1"/>
</dbReference>